<keyword evidence="1" id="KW-0472">Membrane</keyword>
<dbReference type="Pfam" id="PF01979">
    <property type="entry name" value="Amidohydro_1"/>
    <property type="match status" value="1"/>
</dbReference>
<evidence type="ECO:0000313" key="3">
    <source>
        <dbReference type="EMBL" id="MFK7159583.1"/>
    </source>
</evidence>
<dbReference type="InterPro" id="IPR006680">
    <property type="entry name" value="Amidohydro-rel"/>
</dbReference>
<evidence type="ECO:0000256" key="1">
    <source>
        <dbReference type="SAM" id="Phobius"/>
    </source>
</evidence>
<comment type="caution">
    <text evidence="3">The sequence shown here is derived from an EMBL/GenBank/DDBJ whole genome shotgun (WGS) entry which is preliminary data.</text>
</comment>
<organism evidence="3 4">
    <name type="scientific">Marinospirillum alkalitolerans</name>
    <dbReference type="NCBI Taxonomy" id="3123374"/>
    <lineage>
        <taxon>Bacteria</taxon>
        <taxon>Pseudomonadati</taxon>
        <taxon>Pseudomonadota</taxon>
        <taxon>Gammaproteobacteria</taxon>
        <taxon>Oceanospirillales</taxon>
        <taxon>Oceanospirillaceae</taxon>
        <taxon>Marinospirillum</taxon>
    </lineage>
</organism>
<protein>
    <submittedName>
        <fullName evidence="3">Amidohydrolase family protein</fullName>
    </submittedName>
</protein>
<evidence type="ECO:0000259" key="2">
    <source>
        <dbReference type="Pfam" id="PF01979"/>
    </source>
</evidence>
<dbReference type="InterPro" id="IPR011059">
    <property type="entry name" value="Metal-dep_hydrolase_composite"/>
</dbReference>
<dbReference type="Proteomes" id="UP001621714">
    <property type="component" value="Unassembled WGS sequence"/>
</dbReference>
<dbReference type="InterPro" id="IPR057744">
    <property type="entry name" value="OTAase-like"/>
</dbReference>
<dbReference type="PANTHER" id="PTHR43135:SF3">
    <property type="entry name" value="ALPHA-D-RIBOSE 1-METHYLPHOSPHONATE 5-TRIPHOSPHATE DIPHOSPHATASE"/>
    <property type="match status" value="1"/>
</dbReference>
<name>A0ABW8PTG2_9GAMM</name>
<proteinExistence type="predicted"/>
<keyword evidence="1" id="KW-0812">Transmembrane</keyword>
<dbReference type="CDD" id="cd01299">
    <property type="entry name" value="Met_dep_hydrolase_A"/>
    <property type="match status" value="1"/>
</dbReference>
<dbReference type="SUPFAM" id="SSF51556">
    <property type="entry name" value="Metallo-dependent hydrolases"/>
    <property type="match status" value="1"/>
</dbReference>
<reference evidence="3 4" key="1">
    <citation type="submission" date="2024-02" db="EMBL/GenBank/DDBJ databases">
        <title>Marinospirillum sp. MEB 164 isolated from Lonar lake sediment.</title>
        <authorList>
            <person name="Joshi A."/>
            <person name="Thite S."/>
        </authorList>
    </citation>
    <scope>NUCLEOTIDE SEQUENCE [LARGE SCALE GENOMIC DNA]</scope>
    <source>
        <strain evidence="3 4">MEB164</strain>
    </source>
</reference>
<dbReference type="RefSeq" id="WP_405336166.1">
    <property type="nucleotide sequence ID" value="NZ_JBANFI010000001.1"/>
</dbReference>
<accession>A0ABW8PTG2</accession>
<dbReference type="Gene3D" id="2.30.40.10">
    <property type="entry name" value="Urease, subunit C, domain 1"/>
    <property type="match status" value="1"/>
</dbReference>
<evidence type="ECO:0000313" key="4">
    <source>
        <dbReference type="Proteomes" id="UP001621714"/>
    </source>
</evidence>
<gene>
    <name evidence="3" type="ORF">V6U78_00840</name>
</gene>
<dbReference type="Gene3D" id="3.20.20.140">
    <property type="entry name" value="Metal-dependent hydrolases"/>
    <property type="match status" value="1"/>
</dbReference>
<dbReference type="InterPro" id="IPR051781">
    <property type="entry name" value="Metallo-dep_Hydrolase"/>
</dbReference>
<dbReference type="InterPro" id="IPR032466">
    <property type="entry name" value="Metal_Hydrolase"/>
</dbReference>
<dbReference type="EMBL" id="JBANFI010000001">
    <property type="protein sequence ID" value="MFK7159583.1"/>
    <property type="molecule type" value="Genomic_DNA"/>
</dbReference>
<feature type="transmembrane region" description="Helical" evidence="1">
    <location>
        <begin position="46"/>
        <end position="68"/>
    </location>
</feature>
<dbReference type="PANTHER" id="PTHR43135">
    <property type="entry name" value="ALPHA-D-RIBOSE 1-METHYLPHOSPHONATE 5-TRIPHOSPHATE DIPHOSPHATASE"/>
    <property type="match status" value="1"/>
</dbReference>
<keyword evidence="1" id="KW-1133">Transmembrane helix</keyword>
<sequence>MHPKHQMAFNPSTTASYSGAAPACQCGSLLLVRFHQRIMNELTRRALLGGSLTALAGLFSGLISPQLVAAHPTPSAPLALTHLRLFDGERLHEGQAIWIENGKIRALLAENALPADLARLDCQGKTVIPGLIDAHWHTTLAAITQAQAMTADLGYVHLVAGREAERTLMRGFTSVRDVGGPAFALKRAIDEGLIPGPRIYPAGAMISQTSGHGDFRLRHELPRSPLSPLAITEQAGVAVIADGEAEVLRRTREQLMLGASQIKLMAGGGVASSYDPLDSVQFSERELRAAVEAAADWGTYVMTHVYTSAGIQRALRAGVRSIEHGQLADEETVRMMADQGAWWSLQPFLQDEDSNVYPDEARRASQAQVAQGTLRAYELAQRFGVATAWGTDVLFNPQNTQTQGRQLAKMTRFYSPLTALKMATADNGALLGLSGPRNPYPAPLGRIEAQAWADLLVVEGDPERSLDFLSDPERNLCLIMKGGQIYKNTLSNSA</sequence>
<dbReference type="SUPFAM" id="SSF51338">
    <property type="entry name" value="Composite domain of metallo-dependent hydrolases"/>
    <property type="match status" value="2"/>
</dbReference>
<keyword evidence="4" id="KW-1185">Reference proteome</keyword>
<feature type="domain" description="Amidohydrolase-related" evidence="2">
    <location>
        <begin position="126"/>
        <end position="482"/>
    </location>
</feature>